<dbReference type="EMBL" id="CAKKLH010000112">
    <property type="protein sequence ID" value="CAH0103643.1"/>
    <property type="molecule type" value="Genomic_DNA"/>
</dbReference>
<dbReference type="Gene3D" id="2.30.29.30">
    <property type="entry name" value="Pleckstrin-homology domain (PH domain)/Phosphotyrosine-binding domain (PTB)"/>
    <property type="match status" value="1"/>
</dbReference>
<keyword evidence="1" id="KW-0343">GTPase activation</keyword>
<dbReference type="FunFam" id="1.10.472.80:FF:000027">
    <property type="entry name" value="GTPase activating protein (Evi5)"/>
    <property type="match status" value="1"/>
</dbReference>
<dbReference type="CDD" id="cd01211">
    <property type="entry name" value="PTB_Rab6GAP"/>
    <property type="match status" value="1"/>
</dbReference>
<feature type="domain" description="PID" evidence="4">
    <location>
        <begin position="146"/>
        <end position="205"/>
    </location>
</feature>
<dbReference type="InterPro" id="IPR035969">
    <property type="entry name" value="Rab-GAP_TBC_sf"/>
</dbReference>
<feature type="domain" description="Rab-GAP TBC" evidence="5">
    <location>
        <begin position="550"/>
        <end position="736"/>
    </location>
</feature>
<dbReference type="OrthoDB" id="295078at2759"/>
<evidence type="ECO:0008006" key="8">
    <source>
        <dbReference type="Google" id="ProtNLM"/>
    </source>
</evidence>
<gene>
    <name evidence="6" type="ORF">DGAL_LOCUS6225</name>
</gene>
<evidence type="ECO:0000259" key="4">
    <source>
        <dbReference type="PROSITE" id="PS01179"/>
    </source>
</evidence>
<keyword evidence="2" id="KW-0175">Coiled coil</keyword>
<sequence length="1091" mass="123332">MEEVTTREHSSDSIATSEEFEDLGHKNAPELKPNEEMLNTHQIEENKITSKTSPEMEIGNNGNMADLKETLNEVLNEESETSVEPAKLDDSSQNCALFNRIAYLGAATVNAPRSENEIARNMAIMRQSSGQPIPIALSIPNNCDGSVVLYEAESNTEMARHPIHRIIFLSLGPAGTLDSNCFAFTCPRGDSDETAIFQCHVFRCEIIEAIPKVMCSFKHAFRKPESSVPLSTESSTATSPSELTNHRLTFELTLEIKEEDTKGNYSPVPKDRNFFKIRAGIEKKIVITVLQINDSLELPIERCFGLLVSPGRHVKHSDMHLLEMVSMGTSNTPNNPQEARKSAYVISGHWDPNEPVFGLLNRESSKEINSVYMTIAVDLVIRGISEPVRFIIETRAKVFGHNERFWYYSQKQMTLQFAVHVTEVRDPPPNSSSYDLTYRVVEICNEGEIERPSKGLGMGMALSLNLSSTLSTLTGSTFGSLNSPTPVLNDTVKEDELSSDNDEPLLSGSGEVSKDCSELELASWAEVLHMWGTQPGDNRPKQLKHLVRRGIPEALRGEVWLRLADCSADTSVMDAYRVLITKECSADPVIMRDIHRTFPAHDFFKDSGGLGQEALAKISRAYAVYDQEVGYCQGLSFLAASLLLHMPEEQAFSVMVRVMFHYGLRDLFKDGFETLHLRLYQLDRLIEEYLPDLWNHLVENCIENHMYASQWFLTLFTAKFPLFLVFHILDVFLYQGMETIFQVALGLLSMAKKDLLSLNFEGILKYFRVQLPKRYRNEVAARQLMKLTSSFKLRKLKKYEKDFMAIKELEQAREDPVVRLERENKHLHEANLRLERESDDLAQELITSKIGLRSELDAAEEKADSYFKELQALKRLHKEVEEDRNQIQNETIKVKEMLQREVQRAEEEGRRSQSIIADYKQICSKLTKRLECEQSRAKEVFERLQCSLSDSPNYSSLLDDVISLIRSEQSSPDLQETGNLACEFKPRSPATAQSQLENQVRQLELELAQTKLALVEAECRNQDLTHQLTTISMEMQSQSRNSWLQKTLSSIKEVTAKKDGSPVVAATNSSSTSPSSVANPTGRKDSSSSDK</sequence>
<comment type="caution">
    <text evidence="6">The sequence shown here is derived from an EMBL/GenBank/DDBJ whole genome shotgun (WGS) entry which is preliminary data.</text>
</comment>
<dbReference type="Pfam" id="PF00566">
    <property type="entry name" value="RabGAP-TBC"/>
    <property type="match status" value="1"/>
</dbReference>
<evidence type="ECO:0000256" key="3">
    <source>
        <dbReference type="SAM" id="MobiDB-lite"/>
    </source>
</evidence>
<dbReference type="SMART" id="SM00462">
    <property type="entry name" value="PTB"/>
    <property type="match status" value="1"/>
</dbReference>
<dbReference type="Pfam" id="PF00640">
    <property type="entry name" value="PID"/>
    <property type="match status" value="1"/>
</dbReference>
<dbReference type="Pfam" id="PF12473">
    <property type="entry name" value="DUF3694"/>
    <property type="match status" value="1"/>
</dbReference>
<dbReference type="PROSITE" id="PS01179">
    <property type="entry name" value="PID"/>
    <property type="match status" value="1"/>
</dbReference>
<dbReference type="GO" id="GO:0031267">
    <property type="term" value="F:small GTPase binding"/>
    <property type="evidence" value="ECO:0007669"/>
    <property type="project" value="TreeGrafter"/>
</dbReference>
<dbReference type="Gene3D" id="1.10.10.750">
    <property type="entry name" value="Ypt/Rab-GAP domain of gyp1p, domain 1"/>
    <property type="match status" value="1"/>
</dbReference>
<dbReference type="PANTHER" id="PTHR47219">
    <property type="entry name" value="RAB GTPASE-ACTIVATING PROTEIN 1-LIKE"/>
    <property type="match status" value="1"/>
</dbReference>
<dbReference type="InterPro" id="IPR011993">
    <property type="entry name" value="PH-like_dom_sf"/>
</dbReference>
<feature type="compositionally biased region" description="Basic and acidic residues" evidence="3">
    <location>
        <begin position="1082"/>
        <end position="1091"/>
    </location>
</feature>
<dbReference type="Gene3D" id="1.10.472.80">
    <property type="entry name" value="Ypt/Rab-GAP domain of gyp1p, domain 3"/>
    <property type="match status" value="1"/>
</dbReference>
<feature type="coiled-coil region" evidence="2">
    <location>
        <begin position="993"/>
        <end position="1027"/>
    </location>
</feature>
<keyword evidence="7" id="KW-1185">Reference proteome</keyword>
<feature type="compositionally biased region" description="Basic and acidic residues" evidence="3">
    <location>
        <begin position="22"/>
        <end position="35"/>
    </location>
</feature>
<dbReference type="InterPro" id="IPR006020">
    <property type="entry name" value="PTB/PI_dom"/>
</dbReference>
<dbReference type="Proteomes" id="UP000789390">
    <property type="component" value="Unassembled WGS sequence"/>
</dbReference>
<dbReference type="InterPro" id="IPR000195">
    <property type="entry name" value="Rab-GAP-TBC_dom"/>
</dbReference>
<dbReference type="InterPro" id="IPR022164">
    <property type="entry name" value="Kinesin-like"/>
</dbReference>
<evidence type="ECO:0000259" key="5">
    <source>
        <dbReference type="PROSITE" id="PS50086"/>
    </source>
</evidence>
<accession>A0A8J2RQB1</accession>
<feature type="coiled-coil region" evidence="2">
    <location>
        <begin position="817"/>
        <end position="915"/>
    </location>
</feature>
<feature type="region of interest" description="Disordered" evidence="3">
    <location>
        <begin position="1"/>
        <end position="62"/>
    </location>
</feature>
<dbReference type="AlphaFoldDB" id="A0A8J2RQB1"/>
<feature type="compositionally biased region" description="Low complexity" evidence="3">
    <location>
        <begin position="1061"/>
        <end position="1081"/>
    </location>
</feature>
<dbReference type="SUPFAM" id="SSF47923">
    <property type="entry name" value="Ypt/Rab-GAP domain of gyp1p"/>
    <property type="match status" value="2"/>
</dbReference>
<feature type="region of interest" description="Disordered" evidence="3">
    <location>
        <begin position="484"/>
        <end position="511"/>
    </location>
</feature>
<dbReference type="GO" id="GO:0005096">
    <property type="term" value="F:GTPase activator activity"/>
    <property type="evidence" value="ECO:0007669"/>
    <property type="project" value="UniProtKB-KW"/>
</dbReference>
<evidence type="ECO:0000256" key="2">
    <source>
        <dbReference type="SAM" id="Coils"/>
    </source>
</evidence>
<organism evidence="6 7">
    <name type="scientific">Daphnia galeata</name>
    <dbReference type="NCBI Taxonomy" id="27404"/>
    <lineage>
        <taxon>Eukaryota</taxon>
        <taxon>Metazoa</taxon>
        <taxon>Ecdysozoa</taxon>
        <taxon>Arthropoda</taxon>
        <taxon>Crustacea</taxon>
        <taxon>Branchiopoda</taxon>
        <taxon>Diplostraca</taxon>
        <taxon>Cladocera</taxon>
        <taxon>Anomopoda</taxon>
        <taxon>Daphniidae</taxon>
        <taxon>Daphnia</taxon>
    </lineage>
</organism>
<dbReference type="Gene3D" id="1.10.8.270">
    <property type="entry name" value="putative rabgap domain of human tbc1 domain family member 14 like domains"/>
    <property type="match status" value="1"/>
</dbReference>
<dbReference type="SMART" id="SM00164">
    <property type="entry name" value="TBC"/>
    <property type="match status" value="1"/>
</dbReference>
<dbReference type="FunFam" id="1.10.8.270:FF:000001">
    <property type="entry name" value="TBC1 domain family member 1"/>
    <property type="match status" value="1"/>
</dbReference>
<reference evidence="6" key="1">
    <citation type="submission" date="2021-11" db="EMBL/GenBank/DDBJ databases">
        <authorList>
            <person name="Schell T."/>
        </authorList>
    </citation>
    <scope>NUCLEOTIDE SEQUENCE</scope>
    <source>
        <strain evidence="6">M5</strain>
    </source>
</reference>
<evidence type="ECO:0000313" key="6">
    <source>
        <dbReference type="EMBL" id="CAH0103643.1"/>
    </source>
</evidence>
<protein>
    <recommendedName>
        <fullName evidence="8">Rab GTPase-activating protein 1-like</fullName>
    </recommendedName>
</protein>
<feature type="compositionally biased region" description="Basic and acidic residues" evidence="3">
    <location>
        <begin position="1"/>
        <end position="11"/>
    </location>
</feature>
<dbReference type="PANTHER" id="PTHR47219:SF9">
    <property type="entry name" value="GTPASE ACTIVATING PROTEIN AND CENTROSOME-ASSOCIATED, ISOFORM B"/>
    <property type="match status" value="1"/>
</dbReference>
<dbReference type="SUPFAM" id="SSF50729">
    <property type="entry name" value="PH domain-like"/>
    <property type="match status" value="1"/>
</dbReference>
<proteinExistence type="predicted"/>
<dbReference type="InterPro" id="IPR050302">
    <property type="entry name" value="Rab_GAP_TBC_domain"/>
</dbReference>
<name>A0A8J2RQB1_9CRUS</name>
<feature type="region of interest" description="Disordered" evidence="3">
    <location>
        <begin position="1057"/>
        <end position="1091"/>
    </location>
</feature>
<dbReference type="PROSITE" id="PS50086">
    <property type="entry name" value="TBC_RABGAP"/>
    <property type="match status" value="1"/>
</dbReference>
<evidence type="ECO:0000256" key="1">
    <source>
        <dbReference type="ARBA" id="ARBA00022468"/>
    </source>
</evidence>
<evidence type="ECO:0000313" key="7">
    <source>
        <dbReference type="Proteomes" id="UP000789390"/>
    </source>
</evidence>